<feature type="transmembrane region" description="Helical" evidence="8">
    <location>
        <begin position="304"/>
        <end position="326"/>
    </location>
</feature>
<evidence type="ECO:0000259" key="10">
    <source>
        <dbReference type="Pfam" id="PF12704"/>
    </source>
</evidence>
<dbReference type="GO" id="GO:0022857">
    <property type="term" value="F:transmembrane transporter activity"/>
    <property type="evidence" value="ECO:0007669"/>
    <property type="project" value="TreeGrafter"/>
</dbReference>
<keyword evidence="3 8" id="KW-0812">Transmembrane</keyword>
<evidence type="ECO:0000256" key="4">
    <source>
        <dbReference type="ARBA" id="ARBA00022989"/>
    </source>
</evidence>
<dbReference type="PANTHER" id="PTHR30572:SF4">
    <property type="entry name" value="ABC TRANSPORTER PERMEASE YTRF"/>
    <property type="match status" value="1"/>
</dbReference>
<dbReference type="GO" id="GO:0005886">
    <property type="term" value="C:plasma membrane"/>
    <property type="evidence" value="ECO:0007669"/>
    <property type="project" value="UniProtKB-SubCell"/>
</dbReference>
<dbReference type="InterPro" id="IPR003838">
    <property type="entry name" value="ABC3_permease_C"/>
</dbReference>
<comment type="caution">
    <text evidence="11">The sequence shown here is derived from an EMBL/GenBank/DDBJ whole genome shotgun (WGS) entry which is preliminary data.</text>
</comment>
<comment type="similarity">
    <text evidence="6">Belongs to the ABC-4 integral membrane protein family.</text>
</comment>
<dbReference type="PANTHER" id="PTHR30572">
    <property type="entry name" value="MEMBRANE COMPONENT OF TRANSPORTER-RELATED"/>
    <property type="match status" value="1"/>
</dbReference>
<feature type="transmembrane region" description="Helical" evidence="8">
    <location>
        <begin position="338"/>
        <end position="361"/>
    </location>
</feature>
<dbReference type="Proteomes" id="UP000467322">
    <property type="component" value="Unassembled WGS sequence"/>
</dbReference>
<name>A0A845M4X2_9RHOB</name>
<evidence type="ECO:0000313" key="12">
    <source>
        <dbReference type="Proteomes" id="UP000467322"/>
    </source>
</evidence>
<keyword evidence="7" id="KW-0175">Coiled coil</keyword>
<evidence type="ECO:0000256" key="3">
    <source>
        <dbReference type="ARBA" id="ARBA00022692"/>
    </source>
</evidence>
<keyword evidence="12" id="KW-1185">Reference proteome</keyword>
<dbReference type="AlphaFoldDB" id="A0A845M4X2"/>
<feature type="domain" description="ABC3 transporter permease C-terminal" evidence="9">
    <location>
        <begin position="254"/>
        <end position="371"/>
    </location>
</feature>
<evidence type="ECO:0000256" key="7">
    <source>
        <dbReference type="SAM" id="Coils"/>
    </source>
</evidence>
<sequence>MTLSGLALRNLTHRPWRSGLTLLGVVLAIASYIALVGLVRGIEGTLLESFSARGTDVILTEAGAADVLSSVIPEELAGDVREVDGIAAASPELGRMTTIGEATTSFVVGWAPGAFSFEALRLVTGRFPEARDRAGDVAGGIALGARLAERLELGEGDRVELFAAPFVVTGTYDTDALMGRNGAIGLLSDVQAQTYRDGQATSVVAKLEDDLDELERDAVLAELEARFPDLSVDATEEMVQEYVNLRIANILAWVVSTVAVVSAGLAVLNTMAMAVNERRGEIAIMGAVGWPRGRVIRVLMLEGAWLTIAGSALGVATGVAIAWIVAGSPAVEGFVEPVIDAGLILRALALGLGIGLVGAYVPAARAASEDPAAILRGK</sequence>
<evidence type="ECO:0000256" key="5">
    <source>
        <dbReference type="ARBA" id="ARBA00023136"/>
    </source>
</evidence>
<evidence type="ECO:0000313" key="11">
    <source>
        <dbReference type="EMBL" id="MZR12523.1"/>
    </source>
</evidence>
<dbReference type="EMBL" id="WTUX01000010">
    <property type="protein sequence ID" value="MZR12523.1"/>
    <property type="molecule type" value="Genomic_DNA"/>
</dbReference>
<comment type="subcellular location">
    <subcellularLocation>
        <location evidence="1">Cell membrane</location>
        <topology evidence="1">Multi-pass membrane protein</topology>
    </subcellularLocation>
</comment>
<evidence type="ECO:0000259" key="9">
    <source>
        <dbReference type="Pfam" id="PF02687"/>
    </source>
</evidence>
<evidence type="ECO:0000256" key="2">
    <source>
        <dbReference type="ARBA" id="ARBA00022475"/>
    </source>
</evidence>
<evidence type="ECO:0000256" key="8">
    <source>
        <dbReference type="SAM" id="Phobius"/>
    </source>
</evidence>
<reference evidence="11 12" key="1">
    <citation type="submission" date="2019-12" db="EMBL/GenBank/DDBJ databases">
        <title>Maritimibacter sp. nov. sp. isolated from sea sand.</title>
        <authorList>
            <person name="Kim J."/>
            <person name="Jeong S.E."/>
            <person name="Jung H.S."/>
            <person name="Jeon C.O."/>
        </authorList>
    </citation>
    <scope>NUCLEOTIDE SEQUENCE [LARGE SCALE GENOMIC DNA]</scope>
    <source>
        <strain evidence="11 12">DP07</strain>
    </source>
</reference>
<organism evidence="11 12">
    <name type="scientific">Maritimibacter harenae</name>
    <dbReference type="NCBI Taxonomy" id="2606218"/>
    <lineage>
        <taxon>Bacteria</taxon>
        <taxon>Pseudomonadati</taxon>
        <taxon>Pseudomonadota</taxon>
        <taxon>Alphaproteobacteria</taxon>
        <taxon>Rhodobacterales</taxon>
        <taxon>Roseobacteraceae</taxon>
        <taxon>Maritimibacter</taxon>
    </lineage>
</organism>
<dbReference type="Pfam" id="PF02687">
    <property type="entry name" value="FtsX"/>
    <property type="match status" value="1"/>
</dbReference>
<gene>
    <name evidence="11" type="ORF">GQE99_05765</name>
</gene>
<keyword evidence="4 8" id="KW-1133">Transmembrane helix</keyword>
<proteinExistence type="inferred from homology"/>
<keyword evidence="5 8" id="KW-0472">Membrane</keyword>
<keyword evidence="2" id="KW-1003">Cell membrane</keyword>
<evidence type="ECO:0000256" key="6">
    <source>
        <dbReference type="ARBA" id="ARBA00038076"/>
    </source>
</evidence>
<evidence type="ECO:0000256" key="1">
    <source>
        <dbReference type="ARBA" id="ARBA00004651"/>
    </source>
</evidence>
<dbReference type="RefSeq" id="WP_161350640.1">
    <property type="nucleotide sequence ID" value="NZ_WTUX01000010.1"/>
</dbReference>
<protein>
    <submittedName>
        <fullName evidence="11">FtsX-like permease family protein</fullName>
    </submittedName>
</protein>
<accession>A0A845M4X2</accession>
<dbReference type="Pfam" id="PF12704">
    <property type="entry name" value="MacB_PCD"/>
    <property type="match status" value="1"/>
</dbReference>
<dbReference type="InterPro" id="IPR025857">
    <property type="entry name" value="MacB_PCD"/>
</dbReference>
<feature type="transmembrane region" description="Helical" evidence="8">
    <location>
        <begin position="250"/>
        <end position="275"/>
    </location>
</feature>
<feature type="transmembrane region" description="Helical" evidence="8">
    <location>
        <begin position="20"/>
        <end position="39"/>
    </location>
</feature>
<feature type="coiled-coil region" evidence="7">
    <location>
        <begin position="197"/>
        <end position="224"/>
    </location>
</feature>
<dbReference type="InterPro" id="IPR050250">
    <property type="entry name" value="Macrolide_Exporter_MacB"/>
</dbReference>
<feature type="domain" description="MacB-like periplasmic core" evidence="10">
    <location>
        <begin position="18"/>
        <end position="213"/>
    </location>
</feature>